<reference evidence="1" key="1">
    <citation type="journal article" date="2021" name="Open Biol.">
        <title>Shared evolutionary footprints suggest mitochondrial oxidative damage underlies multiple complex I losses in fungi.</title>
        <authorList>
            <person name="Schikora-Tamarit M.A."/>
            <person name="Marcet-Houben M."/>
            <person name="Nosek J."/>
            <person name="Gabaldon T."/>
        </authorList>
    </citation>
    <scope>NUCLEOTIDE SEQUENCE</scope>
    <source>
        <strain evidence="1">NCAIM Y.01608</strain>
    </source>
</reference>
<reference evidence="1" key="2">
    <citation type="submission" date="2021-01" db="EMBL/GenBank/DDBJ databases">
        <authorList>
            <person name="Schikora-Tamarit M.A."/>
        </authorList>
    </citation>
    <scope>NUCLEOTIDE SEQUENCE</scope>
    <source>
        <strain evidence="1">NCAIM Y.01608</strain>
    </source>
</reference>
<organism evidence="1 2">
    <name type="scientific">Ogataea polymorpha</name>
    <dbReference type="NCBI Taxonomy" id="460523"/>
    <lineage>
        <taxon>Eukaryota</taxon>
        <taxon>Fungi</taxon>
        <taxon>Dikarya</taxon>
        <taxon>Ascomycota</taxon>
        <taxon>Saccharomycotina</taxon>
        <taxon>Pichiomycetes</taxon>
        <taxon>Pichiales</taxon>
        <taxon>Pichiaceae</taxon>
        <taxon>Ogataea</taxon>
    </lineage>
</organism>
<dbReference type="Proteomes" id="UP000788993">
    <property type="component" value="Unassembled WGS sequence"/>
</dbReference>
<proteinExistence type="predicted"/>
<protein>
    <submittedName>
        <fullName evidence="1">Uncharacterized protein</fullName>
    </submittedName>
</protein>
<sequence>MAMDSGNWFSSRGCRLGDSSLATSISNMSTNLQISTYSSLKAKLLPRHIREPTPKDKCLKFVSTFPVSGSSHLSGMNSMGLKNCILSWLPAQAFINNVVPRGITAFPITMSLVVSRGRDIGKTVKSRNVSLTMATTYGHKTSAWQLFHASMESSL</sequence>
<keyword evidence="2" id="KW-1185">Reference proteome</keyword>
<comment type="caution">
    <text evidence="1">The sequence shown here is derived from an EMBL/GenBank/DDBJ whole genome shotgun (WGS) entry which is preliminary data.</text>
</comment>
<gene>
    <name evidence="1" type="ORF">OGATHE_005901</name>
</gene>
<evidence type="ECO:0000313" key="2">
    <source>
        <dbReference type="Proteomes" id="UP000788993"/>
    </source>
</evidence>
<dbReference type="EMBL" id="JAEUBD010001504">
    <property type="protein sequence ID" value="KAH3659856.1"/>
    <property type="molecule type" value="Genomic_DNA"/>
</dbReference>
<name>A0A9P8SZT4_9ASCO</name>
<accession>A0A9P8SZT4</accession>
<dbReference type="AlphaFoldDB" id="A0A9P8SZT4"/>
<evidence type="ECO:0000313" key="1">
    <source>
        <dbReference type="EMBL" id="KAH3659856.1"/>
    </source>
</evidence>